<dbReference type="GeneID" id="81593305"/>
<evidence type="ECO:0000313" key="2">
    <source>
        <dbReference type="Proteomes" id="UP001213799"/>
    </source>
</evidence>
<dbReference type="EMBL" id="JAQJAE010000006">
    <property type="protein sequence ID" value="KAJ5589331.1"/>
    <property type="molecule type" value="Genomic_DNA"/>
</dbReference>
<organism evidence="1 2">
    <name type="scientific">Penicillium hordei</name>
    <dbReference type="NCBI Taxonomy" id="40994"/>
    <lineage>
        <taxon>Eukaryota</taxon>
        <taxon>Fungi</taxon>
        <taxon>Dikarya</taxon>
        <taxon>Ascomycota</taxon>
        <taxon>Pezizomycotina</taxon>
        <taxon>Eurotiomycetes</taxon>
        <taxon>Eurotiomycetidae</taxon>
        <taxon>Eurotiales</taxon>
        <taxon>Aspergillaceae</taxon>
        <taxon>Penicillium</taxon>
    </lineage>
</organism>
<reference evidence="1" key="2">
    <citation type="submission" date="2023-01" db="EMBL/GenBank/DDBJ databases">
        <authorList>
            <person name="Petersen C."/>
        </authorList>
    </citation>
    <scope>NUCLEOTIDE SEQUENCE</scope>
    <source>
        <strain evidence="1">IBT 12815</strain>
    </source>
</reference>
<protein>
    <submittedName>
        <fullName evidence="1">Uncharacterized protein</fullName>
    </submittedName>
</protein>
<dbReference type="Proteomes" id="UP001213799">
    <property type="component" value="Unassembled WGS sequence"/>
</dbReference>
<reference evidence="1" key="1">
    <citation type="journal article" date="2023" name="IMA Fungus">
        <title>Comparative genomic study of the Penicillium genus elucidates a diverse pangenome and 15 lateral gene transfer events.</title>
        <authorList>
            <person name="Petersen C."/>
            <person name="Sorensen T."/>
            <person name="Nielsen M.R."/>
            <person name="Sondergaard T.E."/>
            <person name="Sorensen J.L."/>
            <person name="Fitzpatrick D.A."/>
            <person name="Frisvad J.C."/>
            <person name="Nielsen K.L."/>
        </authorList>
    </citation>
    <scope>NUCLEOTIDE SEQUENCE</scope>
    <source>
        <strain evidence="1">IBT 12815</strain>
    </source>
</reference>
<comment type="caution">
    <text evidence="1">The sequence shown here is derived from an EMBL/GenBank/DDBJ whole genome shotgun (WGS) entry which is preliminary data.</text>
</comment>
<name>A0AAD6DMX5_9EURO</name>
<sequence length="61" mass="6695">MSTCVGPVSLRSCGSHDRCINEGGAGKLSLPIYQQIQNGEIVLRYTTTHLKYTSYTTSEEV</sequence>
<accession>A0AAD6DMX5</accession>
<proteinExistence type="predicted"/>
<evidence type="ECO:0000313" key="1">
    <source>
        <dbReference type="EMBL" id="KAJ5589331.1"/>
    </source>
</evidence>
<gene>
    <name evidence="1" type="ORF">N7537_012009</name>
</gene>
<dbReference type="RefSeq" id="XP_056748350.1">
    <property type="nucleotide sequence ID" value="XM_056903063.1"/>
</dbReference>
<keyword evidence="2" id="KW-1185">Reference proteome</keyword>
<dbReference type="AlphaFoldDB" id="A0AAD6DMX5"/>